<name>A0A420JBP2_9PEZI</name>
<evidence type="ECO:0000313" key="3">
    <source>
        <dbReference type="Proteomes" id="UP000285326"/>
    </source>
</evidence>
<comment type="caution">
    <text evidence="2">The sequence shown here is derived from an EMBL/GenBank/DDBJ whole genome shotgun (WGS) entry which is preliminary data.</text>
</comment>
<reference evidence="2 3" key="1">
    <citation type="journal article" date="2018" name="BMC Genomics">
        <title>Comparative genome analyses reveal sequence features reflecting distinct modes of host-adaptation between dicot and monocot powdery mildew.</title>
        <authorList>
            <person name="Wu Y."/>
            <person name="Ma X."/>
            <person name="Pan Z."/>
            <person name="Kale S.D."/>
            <person name="Song Y."/>
            <person name="King H."/>
            <person name="Zhang Q."/>
            <person name="Presley C."/>
            <person name="Deng X."/>
            <person name="Wei C.I."/>
            <person name="Xiao S."/>
        </authorList>
    </citation>
    <scope>NUCLEOTIDE SEQUENCE [LARGE SCALE GENOMIC DNA]</scope>
    <source>
        <strain evidence="2">UMSG1</strain>
    </source>
</reference>
<accession>A0A420JBP2</accession>
<dbReference type="Proteomes" id="UP000285326">
    <property type="component" value="Unassembled WGS sequence"/>
</dbReference>
<evidence type="ECO:0000256" key="1">
    <source>
        <dbReference type="SAM" id="MobiDB-lite"/>
    </source>
</evidence>
<dbReference type="EMBL" id="MCBS01013850">
    <property type="protein sequence ID" value="RKF84210.1"/>
    <property type="molecule type" value="Genomic_DNA"/>
</dbReference>
<feature type="region of interest" description="Disordered" evidence="1">
    <location>
        <begin position="42"/>
        <end position="102"/>
    </location>
</feature>
<evidence type="ECO:0000313" key="2">
    <source>
        <dbReference type="EMBL" id="RKF84210.1"/>
    </source>
</evidence>
<organism evidence="2 3">
    <name type="scientific">Golovinomyces cichoracearum</name>
    <dbReference type="NCBI Taxonomy" id="62708"/>
    <lineage>
        <taxon>Eukaryota</taxon>
        <taxon>Fungi</taxon>
        <taxon>Dikarya</taxon>
        <taxon>Ascomycota</taxon>
        <taxon>Pezizomycotina</taxon>
        <taxon>Leotiomycetes</taxon>
        <taxon>Erysiphales</taxon>
        <taxon>Erysiphaceae</taxon>
        <taxon>Golovinomyces</taxon>
    </lineage>
</organism>
<protein>
    <submittedName>
        <fullName evidence="2">Uncharacterized protein</fullName>
    </submittedName>
</protein>
<sequence length="102" mass="11960">MDTNSNSQFVELVDHSESKYEIDLPKDSFLDKKVTVELRSRERNVKQARFDSQNQGRHSENTEESENTRLRNASGNRERNSRIGQWYPSRPLSQNPSLNFCK</sequence>
<dbReference type="AlphaFoldDB" id="A0A420JBP2"/>
<feature type="compositionally biased region" description="Polar residues" evidence="1">
    <location>
        <begin position="91"/>
        <end position="102"/>
    </location>
</feature>
<gene>
    <name evidence="2" type="ORF">GcM1_138004</name>
</gene>
<feature type="compositionally biased region" description="Basic and acidic residues" evidence="1">
    <location>
        <begin position="57"/>
        <end position="69"/>
    </location>
</feature>
<proteinExistence type="predicted"/>